<sequence length="104" mass="11511">MELQRERFPLKCSSWRKLFKSQPGDSETSGEESGLPSSSAEGAHGRHNANRAAVLTEQSHVIQLQEAPKDMVQMWVTARCSNLRDLETRAEADVGEMTGSLARP</sequence>
<reference evidence="1" key="1">
    <citation type="submission" date="2020-04" db="EMBL/GenBank/DDBJ databases">
        <title>A chromosome-scale assembly and high-density genetic map of the yellow drum (Nibea albiflora) genome.</title>
        <authorList>
            <person name="Xu D."/>
            <person name="Zhang W."/>
            <person name="Chen R."/>
            <person name="Tan P."/>
            <person name="Wang L."/>
            <person name="Song H."/>
            <person name="Tian L."/>
            <person name="Zhu Q."/>
            <person name="Wang B."/>
        </authorList>
    </citation>
    <scope>NUCLEOTIDE SEQUENCE</scope>
    <source>
        <strain evidence="1">ZJHYS-2018</strain>
    </source>
</reference>
<organism evidence="1 2">
    <name type="scientific">Nibea albiflora</name>
    <name type="common">Yellow drum</name>
    <name type="synonym">Corvina albiflora</name>
    <dbReference type="NCBI Taxonomy" id="240163"/>
    <lineage>
        <taxon>Eukaryota</taxon>
        <taxon>Metazoa</taxon>
        <taxon>Chordata</taxon>
        <taxon>Craniata</taxon>
        <taxon>Vertebrata</taxon>
        <taxon>Euteleostomi</taxon>
        <taxon>Actinopterygii</taxon>
        <taxon>Neopterygii</taxon>
        <taxon>Teleostei</taxon>
        <taxon>Neoteleostei</taxon>
        <taxon>Acanthomorphata</taxon>
        <taxon>Eupercaria</taxon>
        <taxon>Sciaenidae</taxon>
        <taxon>Nibea</taxon>
    </lineage>
</organism>
<evidence type="ECO:0000313" key="2">
    <source>
        <dbReference type="Proteomes" id="UP000805704"/>
    </source>
</evidence>
<name>A0ACB7EMN1_NIBAL</name>
<dbReference type="Proteomes" id="UP000805704">
    <property type="component" value="Chromosome 4"/>
</dbReference>
<protein>
    <submittedName>
        <fullName evidence="1">Uncharacterized protein</fullName>
    </submittedName>
</protein>
<accession>A0ACB7EMN1</accession>
<evidence type="ECO:0000313" key="1">
    <source>
        <dbReference type="EMBL" id="KAG8003392.1"/>
    </source>
</evidence>
<dbReference type="EMBL" id="CM024792">
    <property type="protein sequence ID" value="KAG8003392.1"/>
    <property type="molecule type" value="Genomic_DNA"/>
</dbReference>
<proteinExistence type="predicted"/>
<comment type="caution">
    <text evidence="1">The sequence shown here is derived from an EMBL/GenBank/DDBJ whole genome shotgun (WGS) entry which is preliminary data.</text>
</comment>
<keyword evidence="2" id="KW-1185">Reference proteome</keyword>
<gene>
    <name evidence="1" type="ORF">GBF38_018501</name>
</gene>